<keyword evidence="3" id="KW-1185">Reference proteome</keyword>
<dbReference type="NCBIfam" id="NF033579">
    <property type="entry name" value="transpos_IS5_2"/>
    <property type="match status" value="1"/>
</dbReference>
<dbReference type="InterPro" id="IPR053172">
    <property type="entry name" value="Tn903_transposase"/>
</dbReference>
<evidence type="ECO:0000313" key="3">
    <source>
        <dbReference type="Proteomes" id="UP000584642"/>
    </source>
</evidence>
<accession>A0ABX2TJB9</accession>
<reference evidence="2 3" key="1">
    <citation type="submission" date="2020-05" db="EMBL/GenBank/DDBJ databases">
        <title>Azospirillum oleiclasticum sp. nov, a nitrogen-fixing and heavy crude oil-emulsifying bacterium isolated from the crude oil of Yumen Oilfield.</title>
        <authorList>
            <person name="Wu D."/>
            <person name="Cai M."/>
            <person name="Zhang X."/>
        </authorList>
    </citation>
    <scope>NUCLEOTIDE SEQUENCE [LARGE SCALE GENOMIC DNA]</scope>
    <source>
        <strain evidence="2 3">ROY-1-1-2</strain>
    </source>
</reference>
<feature type="domain" description="Transposase DDE" evidence="1">
    <location>
        <begin position="32"/>
        <end position="140"/>
    </location>
</feature>
<dbReference type="EMBL" id="JABFDB010000025">
    <property type="protein sequence ID" value="NYZ23258.1"/>
    <property type="molecule type" value="Genomic_DNA"/>
</dbReference>
<gene>
    <name evidence="2" type="ORF">HND93_26425</name>
</gene>
<organism evidence="2 3">
    <name type="scientific">Azospirillum oleiclasticum</name>
    <dbReference type="NCBI Taxonomy" id="2735135"/>
    <lineage>
        <taxon>Bacteria</taxon>
        <taxon>Pseudomonadati</taxon>
        <taxon>Pseudomonadota</taxon>
        <taxon>Alphaproteobacteria</taxon>
        <taxon>Rhodospirillales</taxon>
        <taxon>Azospirillaceae</taxon>
        <taxon>Azospirillum</taxon>
    </lineage>
</organism>
<evidence type="ECO:0000259" key="1">
    <source>
        <dbReference type="Pfam" id="PF13737"/>
    </source>
</evidence>
<name>A0ABX2TJB9_9PROT</name>
<dbReference type="InterPro" id="IPR053520">
    <property type="entry name" value="Transposase_Tn903"/>
</dbReference>
<evidence type="ECO:0000313" key="2">
    <source>
        <dbReference type="EMBL" id="NYZ23258.1"/>
    </source>
</evidence>
<dbReference type="InterPro" id="IPR025668">
    <property type="entry name" value="Tnp_DDE_dom"/>
</dbReference>
<protein>
    <submittedName>
        <fullName evidence="2">IS5 family transposase</fullName>
    </submittedName>
</protein>
<dbReference type="PANTHER" id="PTHR34631">
    <property type="match status" value="1"/>
</dbReference>
<dbReference type="Pfam" id="PF13737">
    <property type="entry name" value="DDE_Tnp_1_5"/>
    <property type="match status" value="1"/>
</dbReference>
<dbReference type="RefSeq" id="WP_180285026.1">
    <property type="nucleotide sequence ID" value="NZ_JABFDB010000025.1"/>
</dbReference>
<dbReference type="Proteomes" id="UP000584642">
    <property type="component" value="Unassembled WGS sequence"/>
</dbReference>
<sequence>MPYKHNEPRRHRIPKSKYKVENWGEYNRALRQCGSLTIWVTPGALAAWTPAVTGRRGRPAAHSDIAIETGVMLRLAFGRPWRQTEGLLRSIVQILGMELPVPDYTTLARRSARLSLAAALMKPNGPVTMVIDSSGLKMVGASEWHLEKHGGKLRRSRRKLHIAIDPDSGDILAAELTTTEDGDASQVGPLLDQIPGPVNAVLADGAYDGDPVYRAISDRHPTAAVIIPPRATTVPGQKADTTPTQRDHHIQQIAEKGRMSWQATTGYGRRALVETAFFRCKVLIGRSLRARTLPAQKVEARIACAVLNRMTSLGMPVSCKLA</sequence>
<proteinExistence type="predicted"/>
<dbReference type="PANTHER" id="PTHR34631:SF3">
    <property type="entry name" value="ISSOD12 TRANSPOSASE TNPA_ISSOD12"/>
    <property type="match status" value="1"/>
</dbReference>
<comment type="caution">
    <text evidence="2">The sequence shown here is derived from an EMBL/GenBank/DDBJ whole genome shotgun (WGS) entry which is preliminary data.</text>
</comment>